<comment type="subcellular location">
    <subcellularLocation>
        <location evidence="1">Membrane</location>
        <topology evidence="1">Lipid-anchor</topology>
        <topology evidence="1">GPI-anchor</topology>
    </subcellularLocation>
    <subcellularLocation>
        <location evidence="2">Secreted</location>
    </subcellularLocation>
</comment>
<sequence length="190" mass="18057">MKFSLVVLAITATLASAAEFPGQPVCASACISQAIAEGTNCDIEDTACQCQASNLAGISSAIVPCILGACTAAGEIQQAQNAPNRCTIAPAETTASETRSTAESTSESSTSSASPGSSSSSSGPALTFGTGSLTTAPATTSRPGNGTVTTGGPTATSSAAGEVTANAGHSVGLAGVGGMVGLLAAVVAAL</sequence>
<comment type="similarity">
    <text evidence="3">Belongs to the RBT5 family.</text>
</comment>
<keyword evidence="5" id="KW-0472">Membrane</keyword>
<dbReference type="OrthoDB" id="3559948at2759"/>
<evidence type="ECO:0000259" key="12">
    <source>
        <dbReference type="PROSITE" id="PS52012"/>
    </source>
</evidence>
<keyword evidence="8" id="KW-0449">Lipoprotein</keyword>
<keyword evidence="5" id="KW-0336">GPI-anchor</keyword>
<evidence type="ECO:0000256" key="4">
    <source>
        <dbReference type="ARBA" id="ARBA00022525"/>
    </source>
</evidence>
<keyword evidence="9" id="KW-0408">Iron</keyword>
<keyword evidence="6 11" id="KW-0732">Signal</keyword>
<dbReference type="Proteomes" id="UP000001798">
    <property type="component" value="Chromosome 6"/>
</dbReference>
<reference evidence="13 14" key="1">
    <citation type="journal article" date="2011" name="PLoS Genet.">
        <title>Genomic analysis of the necrotrophic fungal pathogens Sclerotinia sclerotiorum and Botrytis cinerea.</title>
        <authorList>
            <person name="Amselem J."/>
            <person name="Cuomo C.A."/>
            <person name="van Kan J.A."/>
            <person name="Viaud M."/>
            <person name="Benito E.P."/>
            <person name="Couloux A."/>
            <person name="Coutinho P.M."/>
            <person name="de Vries R.P."/>
            <person name="Dyer P.S."/>
            <person name="Fillinger S."/>
            <person name="Fournier E."/>
            <person name="Gout L."/>
            <person name="Hahn M."/>
            <person name="Kohn L."/>
            <person name="Lapalu N."/>
            <person name="Plummer K.M."/>
            <person name="Pradier J.M."/>
            <person name="Quevillon E."/>
            <person name="Sharon A."/>
            <person name="Simon A."/>
            <person name="ten Have A."/>
            <person name="Tudzynski B."/>
            <person name="Tudzynski P."/>
            <person name="Wincker P."/>
            <person name="Andrew M."/>
            <person name="Anthouard V."/>
            <person name="Beever R.E."/>
            <person name="Beffa R."/>
            <person name="Benoit I."/>
            <person name="Bouzid O."/>
            <person name="Brault B."/>
            <person name="Chen Z."/>
            <person name="Choquer M."/>
            <person name="Collemare J."/>
            <person name="Cotton P."/>
            <person name="Danchin E.G."/>
            <person name="Da Silva C."/>
            <person name="Gautier A."/>
            <person name="Giraud C."/>
            <person name="Giraud T."/>
            <person name="Gonzalez C."/>
            <person name="Grossetete S."/>
            <person name="Guldener U."/>
            <person name="Henrissat B."/>
            <person name="Howlett B.J."/>
            <person name="Kodira C."/>
            <person name="Kretschmer M."/>
            <person name="Lappartient A."/>
            <person name="Leroch M."/>
            <person name="Levis C."/>
            <person name="Mauceli E."/>
            <person name="Neuveglise C."/>
            <person name="Oeser B."/>
            <person name="Pearson M."/>
            <person name="Poulain J."/>
            <person name="Poussereau N."/>
            <person name="Quesneville H."/>
            <person name="Rascle C."/>
            <person name="Schumacher J."/>
            <person name="Segurens B."/>
            <person name="Sexton A."/>
            <person name="Silva E."/>
            <person name="Sirven C."/>
            <person name="Soanes D.M."/>
            <person name="Talbot N.J."/>
            <person name="Templeton M."/>
            <person name="Yandava C."/>
            <person name="Yarden O."/>
            <person name="Zeng Q."/>
            <person name="Rollins J.A."/>
            <person name="Lebrun M.H."/>
            <person name="Dickman M."/>
        </authorList>
    </citation>
    <scope>NUCLEOTIDE SEQUENCE [LARGE SCALE GENOMIC DNA]</scope>
    <source>
        <strain evidence="13 14">B05.10</strain>
    </source>
</reference>
<feature type="region of interest" description="Disordered" evidence="10">
    <location>
        <begin position="92"/>
        <end position="159"/>
    </location>
</feature>
<feature type="chain" id="PRO_5017087264" description="CFEM domain-containing protein" evidence="11">
    <location>
        <begin position="18"/>
        <end position="190"/>
    </location>
</feature>
<keyword evidence="4" id="KW-0964">Secreted</keyword>
<keyword evidence="7 9" id="KW-1015">Disulfide bond</keyword>
<feature type="binding site" description="axial binding residue" evidence="9">
    <location>
        <position position="45"/>
    </location>
    <ligand>
        <name>heme</name>
        <dbReference type="ChEBI" id="CHEBI:30413"/>
    </ligand>
    <ligandPart>
        <name>Fe</name>
        <dbReference type="ChEBI" id="CHEBI:18248"/>
    </ligandPart>
</feature>
<evidence type="ECO:0000256" key="10">
    <source>
        <dbReference type="SAM" id="MobiDB-lite"/>
    </source>
</evidence>
<reference evidence="13 14" key="2">
    <citation type="journal article" date="2012" name="Eukaryot. Cell">
        <title>Genome update of Botrytis cinerea strains B05.10 and T4.</title>
        <authorList>
            <person name="Staats M."/>
            <person name="van Kan J.A."/>
        </authorList>
    </citation>
    <scope>NUCLEOTIDE SEQUENCE [LARGE SCALE GENOMIC DNA]</scope>
    <source>
        <strain evidence="13 14">B05.10</strain>
    </source>
</reference>
<evidence type="ECO:0000256" key="11">
    <source>
        <dbReference type="SAM" id="SignalP"/>
    </source>
</evidence>
<comment type="caution">
    <text evidence="9">Lacks conserved residue(s) required for the propagation of feature annotation.</text>
</comment>
<dbReference type="GeneID" id="5441016"/>
<feature type="compositionally biased region" description="Polar residues" evidence="10">
    <location>
        <begin position="129"/>
        <end position="142"/>
    </location>
</feature>
<evidence type="ECO:0000256" key="1">
    <source>
        <dbReference type="ARBA" id="ARBA00004589"/>
    </source>
</evidence>
<keyword evidence="9" id="KW-0349">Heme</keyword>
<dbReference type="KEGG" id="bfu:BCIN_06g01950"/>
<dbReference type="EMBL" id="CP009810">
    <property type="protein sequence ID" value="ATZ50702.1"/>
    <property type="molecule type" value="Genomic_DNA"/>
</dbReference>
<keyword evidence="5" id="KW-0325">Glycoprotein</keyword>
<dbReference type="GO" id="GO:0005576">
    <property type="term" value="C:extracellular region"/>
    <property type="evidence" value="ECO:0007669"/>
    <property type="project" value="UniProtKB-SubCell"/>
</dbReference>
<keyword evidence="14" id="KW-1185">Reference proteome</keyword>
<evidence type="ECO:0000256" key="8">
    <source>
        <dbReference type="ARBA" id="ARBA00023288"/>
    </source>
</evidence>
<dbReference type="RefSeq" id="XP_001560376.1">
    <property type="nucleotide sequence ID" value="XM_001560326.2"/>
</dbReference>
<dbReference type="GO" id="GO:0098552">
    <property type="term" value="C:side of membrane"/>
    <property type="evidence" value="ECO:0007669"/>
    <property type="project" value="UniProtKB-KW"/>
</dbReference>
<feature type="compositionally biased region" description="Low complexity" evidence="10">
    <location>
        <begin position="143"/>
        <end position="159"/>
    </location>
</feature>
<evidence type="ECO:0000313" key="14">
    <source>
        <dbReference type="Proteomes" id="UP000001798"/>
    </source>
</evidence>
<evidence type="ECO:0000256" key="5">
    <source>
        <dbReference type="ARBA" id="ARBA00022622"/>
    </source>
</evidence>
<dbReference type="GO" id="GO:0046872">
    <property type="term" value="F:metal ion binding"/>
    <property type="evidence" value="ECO:0007669"/>
    <property type="project" value="UniProtKB-UniRule"/>
</dbReference>
<dbReference type="PROSITE" id="PS52012">
    <property type="entry name" value="CFEM"/>
    <property type="match status" value="1"/>
</dbReference>
<evidence type="ECO:0000256" key="2">
    <source>
        <dbReference type="ARBA" id="ARBA00004613"/>
    </source>
</evidence>
<evidence type="ECO:0000313" key="13">
    <source>
        <dbReference type="EMBL" id="ATZ50702.1"/>
    </source>
</evidence>
<feature type="domain" description="CFEM" evidence="12">
    <location>
        <begin position="1"/>
        <end position="113"/>
    </location>
</feature>
<feature type="disulfide bond" evidence="9">
    <location>
        <begin position="41"/>
        <end position="48"/>
    </location>
</feature>
<dbReference type="AlphaFoldDB" id="A0A384JJQ1"/>
<proteinExistence type="inferred from homology"/>
<accession>A0A384JJQ1</accession>
<dbReference type="InterPro" id="IPR008427">
    <property type="entry name" value="Extracellular_membr_CFEM_dom"/>
</dbReference>
<protein>
    <recommendedName>
        <fullName evidence="12">CFEM domain-containing protein</fullName>
    </recommendedName>
</protein>
<feature type="signal peptide" evidence="11">
    <location>
        <begin position="1"/>
        <end position="17"/>
    </location>
</feature>
<dbReference type="VEuPathDB" id="FungiDB:Bcin06g01950"/>
<reference evidence="13 14" key="3">
    <citation type="journal article" date="2017" name="Mol. Plant Pathol.">
        <title>A gapless genome sequence of the fungus Botrytis cinerea.</title>
        <authorList>
            <person name="Van Kan J.A."/>
            <person name="Stassen J.H."/>
            <person name="Mosbach A."/>
            <person name="Van Der Lee T.A."/>
            <person name="Faino L."/>
            <person name="Farmer A.D."/>
            <person name="Papasotiriou D.G."/>
            <person name="Zhou S."/>
            <person name="Seidl M.F."/>
            <person name="Cottam E."/>
            <person name="Edel D."/>
            <person name="Hahn M."/>
            <person name="Schwartz D.C."/>
            <person name="Dietrich R.A."/>
            <person name="Widdison S."/>
            <person name="Scalliet G."/>
        </authorList>
    </citation>
    <scope>NUCLEOTIDE SEQUENCE [LARGE SCALE GENOMIC DNA]</scope>
    <source>
        <strain evidence="13 14">B05.10</strain>
    </source>
</reference>
<organism evidence="13 14">
    <name type="scientific">Botryotinia fuckeliana (strain B05.10)</name>
    <name type="common">Noble rot fungus</name>
    <name type="synonym">Botrytis cinerea</name>
    <dbReference type="NCBI Taxonomy" id="332648"/>
    <lineage>
        <taxon>Eukaryota</taxon>
        <taxon>Fungi</taxon>
        <taxon>Dikarya</taxon>
        <taxon>Ascomycota</taxon>
        <taxon>Pezizomycotina</taxon>
        <taxon>Leotiomycetes</taxon>
        <taxon>Helotiales</taxon>
        <taxon>Sclerotiniaceae</taxon>
        <taxon>Botrytis</taxon>
    </lineage>
</organism>
<evidence type="ECO:0000256" key="3">
    <source>
        <dbReference type="ARBA" id="ARBA00010031"/>
    </source>
</evidence>
<evidence type="ECO:0000256" key="9">
    <source>
        <dbReference type="PROSITE-ProRule" id="PRU01356"/>
    </source>
</evidence>
<dbReference type="Pfam" id="PF05730">
    <property type="entry name" value="CFEM"/>
    <property type="match status" value="1"/>
</dbReference>
<name>A0A384JJQ1_BOTFB</name>
<evidence type="ECO:0000256" key="6">
    <source>
        <dbReference type="ARBA" id="ARBA00022729"/>
    </source>
</evidence>
<gene>
    <name evidence="13" type="ORF">BCIN_06g01950</name>
</gene>
<evidence type="ECO:0000256" key="7">
    <source>
        <dbReference type="ARBA" id="ARBA00023157"/>
    </source>
</evidence>
<keyword evidence="9" id="KW-0479">Metal-binding</keyword>
<feature type="compositionally biased region" description="Low complexity" evidence="10">
    <location>
        <begin position="92"/>
        <end position="125"/>
    </location>
</feature>
<dbReference type="OMA" id="ITEAGCQ"/>